<feature type="domain" description="RRM" evidence="4">
    <location>
        <begin position="263"/>
        <end position="340"/>
    </location>
</feature>
<dbReference type="Pfam" id="PF00076">
    <property type="entry name" value="RRM_1"/>
    <property type="match status" value="2"/>
</dbReference>
<protein>
    <recommendedName>
        <fullName evidence="4">RRM domain-containing protein</fullName>
    </recommendedName>
</protein>
<evidence type="ECO:0000256" key="2">
    <source>
        <dbReference type="PROSITE-ProRule" id="PRU00176"/>
    </source>
</evidence>
<name>A0AA38FP84_TAXCH</name>
<dbReference type="PROSITE" id="PS50102">
    <property type="entry name" value="RRM"/>
    <property type="match status" value="2"/>
</dbReference>
<dbReference type="PANTHER" id="PTHR23236:SF108">
    <property type="entry name" value="OS03G0123200 PROTEIN"/>
    <property type="match status" value="1"/>
</dbReference>
<dbReference type="SUPFAM" id="SSF54928">
    <property type="entry name" value="RNA-binding domain, RBD"/>
    <property type="match status" value="2"/>
</dbReference>
<evidence type="ECO:0000256" key="1">
    <source>
        <dbReference type="ARBA" id="ARBA00022884"/>
    </source>
</evidence>
<dbReference type="InterPro" id="IPR012677">
    <property type="entry name" value="Nucleotide-bd_a/b_plait_sf"/>
</dbReference>
<sequence>KLGFRLQITHTTGTCKMGKKNKRVEAEVKQKEKKQDDTALSSELLQNKEEDDTALNTELNKRKKRQKKEEKQDGTVLSAELNKRKKNQKKEEKQDGTVLSTELNKRKKSQKKEEKQDGTVLSTELLQNKVEGNMALNEHLKRGKKKKKGKKQDDTVLSTEPLQNKDETEAEKEDDRLLNTEPKKKQKTEKKQDCQNPSNGDGNESEIVVGKASNGSGEKKKKKKKKKKKDKSVSNGIGSVNYQLVQNGFNGVLEGFEAATDGNTIVVSNIPYGIKEKKILSHFRGCGFVTLVTVSTFTDGGKQFQLAYVEFERDDAANHALALDGSKLGDSSLKVELSRIRPKKKDSPTKVAGCKRAYIGNLRGSVNEDNIRQFFNESKIESVELALYYSHLGRRRCRGYGFITFADDESLENAMKKNNMKLLDRLIKVAYPAQNKEKKIVHSSIELDEL</sequence>
<dbReference type="PANTHER" id="PTHR23236">
    <property type="entry name" value="EUKARYOTIC TRANSLATION INITIATION FACTOR 4B/4H"/>
    <property type="match status" value="1"/>
</dbReference>
<dbReference type="OMA" id="DDAANHA"/>
<feature type="region of interest" description="Disordered" evidence="3">
    <location>
        <begin position="15"/>
        <end position="234"/>
    </location>
</feature>
<evidence type="ECO:0000313" key="5">
    <source>
        <dbReference type="EMBL" id="KAH9307556.1"/>
    </source>
</evidence>
<dbReference type="InterPro" id="IPR035979">
    <property type="entry name" value="RBD_domain_sf"/>
</dbReference>
<feature type="domain" description="RRM" evidence="4">
    <location>
        <begin position="355"/>
        <end position="434"/>
    </location>
</feature>
<dbReference type="EMBL" id="JAHRHJ020000007">
    <property type="protein sequence ID" value="KAH9307556.1"/>
    <property type="molecule type" value="Genomic_DNA"/>
</dbReference>
<gene>
    <name evidence="5" type="ORF">KI387_035467</name>
</gene>
<evidence type="ECO:0000256" key="3">
    <source>
        <dbReference type="SAM" id="MobiDB-lite"/>
    </source>
</evidence>
<feature type="compositionally biased region" description="Basic residues" evidence="3">
    <location>
        <begin position="219"/>
        <end position="230"/>
    </location>
</feature>
<dbReference type="AlphaFoldDB" id="A0AA38FP84"/>
<dbReference type="Gene3D" id="3.30.70.330">
    <property type="match status" value="2"/>
</dbReference>
<dbReference type="InterPro" id="IPR000504">
    <property type="entry name" value="RRM_dom"/>
</dbReference>
<dbReference type="Proteomes" id="UP000824469">
    <property type="component" value="Unassembled WGS sequence"/>
</dbReference>
<feature type="compositionally biased region" description="Basic and acidic residues" evidence="3">
    <location>
        <begin position="23"/>
        <end position="37"/>
    </location>
</feature>
<proteinExistence type="predicted"/>
<evidence type="ECO:0000259" key="4">
    <source>
        <dbReference type="PROSITE" id="PS50102"/>
    </source>
</evidence>
<dbReference type="SMART" id="SM00360">
    <property type="entry name" value="RRM"/>
    <property type="match status" value="2"/>
</dbReference>
<keyword evidence="1 2" id="KW-0694">RNA-binding</keyword>
<feature type="non-terminal residue" evidence="5">
    <location>
        <position position="1"/>
    </location>
</feature>
<feature type="compositionally biased region" description="Basic and acidic residues" evidence="3">
    <location>
        <begin position="163"/>
        <end position="193"/>
    </location>
</feature>
<evidence type="ECO:0000313" key="6">
    <source>
        <dbReference type="Proteomes" id="UP000824469"/>
    </source>
</evidence>
<dbReference type="GO" id="GO:0003723">
    <property type="term" value="F:RNA binding"/>
    <property type="evidence" value="ECO:0007669"/>
    <property type="project" value="UniProtKB-UniRule"/>
</dbReference>
<accession>A0AA38FP84</accession>
<comment type="caution">
    <text evidence="5">The sequence shown here is derived from an EMBL/GenBank/DDBJ whole genome shotgun (WGS) entry which is preliminary data.</text>
</comment>
<feature type="compositionally biased region" description="Basic residues" evidence="3">
    <location>
        <begin position="141"/>
        <end position="150"/>
    </location>
</feature>
<organism evidence="5 6">
    <name type="scientific">Taxus chinensis</name>
    <name type="common">Chinese yew</name>
    <name type="synonym">Taxus wallichiana var. chinensis</name>
    <dbReference type="NCBI Taxonomy" id="29808"/>
    <lineage>
        <taxon>Eukaryota</taxon>
        <taxon>Viridiplantae</taxon>
        <taxon>Streptophyta</taxon>
        <taxon>Embryophyta</taxon>
        <taxon>Tracheophyta</taxon>
        <taxon>Spermatophyta</taxon>
        <taxon>Pinopsida</taxon>
        <taxon>Pinidae</taxon>
        <taxon>Conifers II</taxon>
        <taxon>Cupressales</taxon>
        <taxon>Taxaceae</taxon>
        <taxon>Taxus</taxon>
    </lineage>
</organism>
<reference evidence="5 6" key="1">
    <citation type="journal article" date="2021" name="Nat. Plants">
        <title>The Taxus genome provides insights into paclitaxel biosynthesis.</title>
        <authorList>
            <person name="Xiong X."/>
            <person name="Gou J."/>
            <person name="Liao Q."/>
            <person name="Li Y."/>
            <person name="Zhou Q."/>
            <person name="Bi G."/>
            <person name="Li C."/>
            <person name="Du R."/>
            <person name="Wang X."/>
            <person name="Sun T."/>
            <person name="Guo L."/>
            <person name="Liang H."/>
            <person name="Lu P."/>
            <person name="Wu Y."/>
            <person name="Zhang Z."/>
            <person name="Ro D.K."/>
            <person name="Shang Y."/>
            <person name="Huang S."/>
            <person name="Yan J."/>
        </authorList>
    </citation>
    <scope>NUCLEOTIDE SEQUENCE [LARGE SCALE GENOMIC DNA]</scope>
    <source>
        <strain evidence="5">Ta-2019</strain>
    </source>
</reference>
<keyword evidence="6" id="KW-1185">Reference proteome</keyword>